<dbReference type="EMBL" id="JRHC01000001">
    <property type="protein sequence ID" value="KJF44709.1"/>
    <property type="molecule type" value="Genomic_DNA"/>
</dbReference>
<keyword evidence="7" id="KW-0732">Signal</keyword>
<evidence type="ECO:0000256" key="6">
    <source>
        <dbReference type="ARBA" id="ARBA00023098"/>
    </source>
</evidence>
<feature type="signal peptide" evidence="7">
    <location>
        <begin position="1"/>
        <end position="18"/>
    </location>
</feature>
<feature type="chain" id="PRO_5002331229" description="phospholipase D" evidence="7">
    <location>
        <begin position="19"/>
        <end position="736"/>
    </location>
</feature>
<dbReference type="GO" id="GO:0016891">
    <property type="term" value="F:RNA endonuclease activity producing 5'-phosphomonoesters, hydrolytic mechanism"/>
    <property type="evidence" value="ECO:0007669"/>
    <property type="project" value="TreeGrafter"/>
</dbReference>
<dbReference type="PROSITE" id="PS50035">
    <property type="entry name" value="PLD"/>
    <property type="match status" value="1"/>
</dbReference>
<comment type="catalytic activity">
    <reaction evidence="1">
        <text>a 1,2-diacyl-sn-glycero-3-phosphocholine + H2O = a 1,2-diacyl-sn-glycero-3-phosphate + choline + H(+)</text>
        <dbReference type="Rhea" id="RHEA:14445"/>
        <dbReference type="ChEBI" id="CHEBI:15354"/>
        <dbReference type="ChEBI" id="CHEBI:15377"/>
        <dbReference type="ChEBI" id="CHEBI:15378"/>
        <dbReference type="ChEBI" id="CHEBI:57643"/>
        <dbReference type="ChEBI" id="CHEBI:58608"/>
        <dbReference type="EC" id="3.1.4.4"/>
    </reaction>
</comment>
<evidence type="ECO:0000259" key="8">
    <source>
        <dbReference type="PROSITE" id="PS50035"/>
    </source>
</evidence>
<comment type="caution">
    <text evidence="9">The sequence shown here is derived from an EMBL/GenBank/DDBJ whole genome shotgun (WGS) entry which is preliminary data.</text>
</comment>
<comment type="similarity">
    <text evidence="2">Belongs to the phospholipase D family.</text>
</comment>
<dbReference type="AlphaFoldDB" id="A0A0D8JDF7"/>
<dbReference type="PANTHER" id="PTHR43856:SF1">
    <property type="entry name" value="MITOCHONDRIAL CARDIOLIPIN HYDROLASE"/>
    <property type="match status" value="1"/>
</dbReference>
<evidence type="ECO:0000256" key="5">
    <source>
        <dbReference type="ARBA" id="ARBA00022963"/>
    </source>
</evidence>
<dbReference type="InterPro" id="IPR025202">
    <property type="entry name" value="PLD-like_dom"/>
</dbReference>
<dbReference type="EC" id="3.1.4.4" evidence="3"/>
<dbReference type="SUPFAM" id="SSF56024">
    <property type="entry name" value="Phospholipase D/nuclease"/>
    <property type="match status" value="2"/>
</dbReference>
<dbReference type="OrthoDB" id="9762009at2"/>
<evidence type="ECO:0000256" key="2">
    <source>
        <dbReference type="ARBA" id="ARBA00008664"/>
    </source>
</evidence>
<evidence type="ECO:0000313" key="9">
    <source>
        <dbReference type="EMBL" id="KJF44709.1"/>
    </source>
</evidence>
<reference evidence="9 10" key="1">
    <citation type="submission" date="2014-09" db="EMBL/GenBank/DDBJ databases">
        <title>Draft Genome Sequence of Draconibacterium sp. JN14CK-3.</title>
        <authorList>
            <person name="Dong C."/>
            <person name="Lai Q."/>
            <person name="Shao Z."/>
        </authorList>
    </citation>
    <scope>NUCLEOTIDE SEQUENCE [LARGE SCALE GENOMIC DNA]</scope>
    <source>
        <strain evidence="9 10">JN14CK-3</strain>
    </source>
</reference>
<evidence type="ECO:0000256" key="3">
    <source>
        <dbReference type="ARBA" id="ARBA00012027"/>
    </source>
</evidence>
<organism evidence="9 10">
    <name type="scientific">Draconibacterium sediminis</name>
    <dbReference type="NCBI Taxonomy" id="1544798"/>
    <lineage>
        <taxon>Bacteria</taxon>
        <taxon>Pseudomonadati</taxon>
        <taxon>Bacteroidota</taxon>
        <taxon>Bacteroidia</taxon>
        <taxon>Marinilabiliales</taxon>
        <taxon>Prolixibacteraceae</taxon>
        <taxon>Draconibacterium</taxon>
    </lineage>
</organism>
<accession>A0A0D8JDF7</accession>
<dbReference type="GO" id="GO:0006793">
    <property type="term" value="P:phosphorus metabolic process"/>
    <property type="evidence" value="ECO:0007669"/>
    <property type="project" value="UniProtKB-ARBA"/>
</dbReference>
<gene>
    <name evidence="9" type="ORF">LH29_04460</name>
</gene>
<evidence type="ECO:0000313" key="10">
    <source>
        <dbReference type="Proteomes" id="UP000032544"/>
    </source>
</evidence>
<proteinExistence type="inferred from homology"/>
<dbReference type="STRING" id="1544798.LH29_04460"/>
<keyword evidence="10" id="KW-1185">Reference proteome</keyword>
<evidence type="ECO:0000256" key="1">
    <source>
        <dbReference type="ARBA" id="ARBA00000798"/>
    </source>
</evidence>
<name>A0A0D8JDF7_9BACT</name>
<dbReference type="InterPro" id="IPR051406">
    <property type="entry name" value="PLD_domain"/>
</dbReference>
<protein>
    <recommendedName>
        <fullName evidence="3">phospholipase D</fullName>
        <ecNumber evidence="3">3.1.4.4</ecNumber>
    </recommendedName>
</protein>
<dbReference type="Proteomes" id="UP000032544">
    <property type="component" value="Unassembled WGS sequence"/>
</dbReference>
<dbReference type="RefSeq" id="WP_045026245.1">
    <property type="nucleotide sequence ID" value="NZ_JRHC01000001.1"/>
</dbReference>
<dbReference type="NCBIfam" id="TIGR04183">
    <property type="entry name" value="Por_Secre_tail"/>
    <property type="match status" value="1"/>
</dbReference>
<keyword evidence="6" id="KW-0443">Lipid metabolism</keyword>
<sequence length="736" mass="80881">MKISTLILLLFISVGLFAQTSINEARQKAVGTSVTVSGIVTNGSELGPIRYIQDNTGGIGIYDNALSGVLRGDSITLTGELDDYNNLLEISPVTNFTTHASGVSLPEPQIISISNIGEAYEAELIRINNVVFTNSENLFAGDKNYSFTDGTNTGVLRIYRDNPLVDKIMPRDTFDLVAICSQWSQNEANTGYQLLPRDANDFIFNTNIQLTSALEVVETTSSSITIKWNTDNDGTSEIRYGSTMELAALTNHVSGESTVSADEYTHQAQITGLQSSEIVYAQAFSVNEGDTAFSAISAFVSKSNSTGDIKVYFNTEIDENYADPTVASNIDDFMADTLAAYINRASESIDFCIYNIDNSKISEALNAAYNRGVSIRFITCGSTTHASVNDLENNIPILERPEITEGGIMHNKFAIFDANATNANAAWVWSGSTNLTPSQLTYDSNNMIFIQDQSLAKVYELEFEEMWGSSGNQPNAGNAKFGDAKTDNTPHHIQVGDKLIACYFSPSDNTNQQLINAINTADYDLDIETMLITRSDLAYTIMDAYDRGVDVNVITERESDNTDIVNTNLSSTLPAKKYIFDDAAGQLHHKVALIDANNPESDPQTITGSHNWSSSANDRNDENTLIIHDADIANQYYQQFAYRFKQNDGTLVLSAQRIESASVKVFPNPTEGRLMITADKTILRISVYNSTGAKIKEVQPNENSTELYLPQNLTGLFMLKVELSNGDYNTYKILKK</sequence>
<dbReference type="Pfam" id="PF18962">
    <property type="entry name" value="Por_Secre_tail"/>
    <property type="match status" value="1"/>
</dbReference>
<dbReference type="GO" id="GO:0004630">
    <property type="term" value="F:phospholipase D activity"/>
    <property type="evidence" value="ECO:0007669"/>
    <property type="project" value="UniProtKB-EC"/>
</dbReference>
<dbReference type="InterPro" id="IPR001736">
    <property type="entry name" value="PLipase_D/transphosphatidylase"/>
</dbReference>
<dbReference type="Gene3D" id="3.30.870.10">
    <property type="entry name" value="Endonuclease Chain A"/>
    <property type="match status" value="2"/>
</dbReference>
<dbReference type="PANTHER" id="PTHR43856">
    <property type="entry name" value="CARDIOLIPIN HYDROLASE"/>
    <property type="match status" value="1"/>
</dbReference>
<evidence type="ECO:0000256" key="4">
    <source>
        <dbReference type="ARBA" id="ARBA00022801"/>
    </source>
</evidence>
<keyword evidence="5" id="KW-0442">Lipid degradation</keyword>
<dbReference type="Pfam" id="PF13091">
    <property type="entry name" value="PLDc_2"/>
    <property type="match status" value="2"/>
</dbReference>
<evidence type="ECO:0000256" key="7">
    <source>
        <dbReference type="SAM" id="SignalP"/>
    </source>
</evidence>
<dbReference type="GO" id="GO:0016042">
    <property type="term" value="P:lipid catabolic process"/>
    <property type="evidence" value="ECO:0007669"/>
    <property type="project" value="UniProtKB-KW"/>
</dbReference>
<dbReference type="InterPro" id="IPR026444">
    <property type="entry name" value="Secre_tail"/>
</dbReference>
<keyword evidence="4" id="KW-0378">Hydrolase</keyword>
<feature type="domain" description="PLD phosphodiesterase" evidence="8">
    <location>
        <begin position="405"/>
        <end position="439"/>
    </location>
</feature>